<evidence type="ECO:0000259" key="12">
    <source>
        <dbReference type="PROSITE" id="PS50053"/>
    </source>
</evidence>
<feature type="region of interest" description="Disordered" evidence="10">
    <location>
        <begin position="315"/>
        <end position="358"/>
    </location>
</feature>
<dbReference type="PANTHER" id="PTHR15397:SF3">
    <property type="entry name" value="DNA DAMAGE INDUCIBLE 1 HOMOLOG 2"/>
    <property type="match status" value="1"/>
</dbReference>
<dbReference type="Pfam" id="PF00627">
    <property type="entry name" value="UBA"/>
    <property type="match status" value="1"/>
</dbReference>
<reference evidence="13 14" key="2">
    <citation type="submission" date="2016-05" db="EMBL/GenBank/DDBJ databases">
        <title>Lineage-specific infection strategies underlie the spectrum of fungal disease in amphibians.</title>
        <authorList>
            <person name="Cuomo C.A."/>
            <person name="Farrer R.A."/>
            <person name="James T."/>
            <person name="Longcore J."/>
            <person name="Birren B."/>
        </authorList>
    </citation>
    <scope>NUCLEOTIDE SEQUENCE [LARGE SCALE GENOMIC DNA]</scope>
    <source>
        <strain evidence="13 14">JEL423</strain>
    </source>
</reference>
<proteinExistence type="inferred from homology"/>
<sequence length="398" mass="43254">MRLCLTDDEGSFKTIEVSSTLEIENLAPLIELELQIPASRQLLYSNGTQLIDTKRTLASYKINQDDIILVRNHGPAPSTASMSKAEMTRQQILADPDLQRRLIMQNPAIAGALTSPDQFERVFNEMSRQRAAYEQQSQQEMRNLQNADSMDVEAQKRIAEEIRKANVAQNMERAIEYHPESFGRVVMLYIDCEVNGHHVKAFVDSGAQATIMSPECAEACHVMHLLDERFAGVAHGVGTAKILGRIHSTQIKVGKSFLPCSLTVMEGKGVDLLFGLDMLKRHLACIDLASNVLRINHEEVPFLPEHELPDKAKLEASGSSRDESTNGASSSAAAAGDSGKVATQTTQPSASTHAVPTASTFSETSIQSLVDLGATREQAINALEACGGNVDMAAGLIL</sequence>
<protein>
    <recommendedName>
        <fullName evidence="5">DNA damage-inducible protein 1</fullName>
    </recommendedName>
</protein>
<dbReference type="Gene3D" id="3.10.20.90">
    <property type="entry name" value="Phosphatidylinositol 3-kinase Catalytic Subunit, Chain A, domain 1"/>
    <property type="match status" value="1"/>
</dbReference>
<dbReference type="InterPro" id="IPR021109">
    <property type="entry name" value="Peptidase_aspartic_dom_sf"/>
</dbReference>
<dbReference type="InterPro" id="IPR029071">
    <property type="entry name" value="Ubiquitin-like_domsf"/>
</dbReference>
<accession>A0A177WY09</accession>
<dbReference type="GO" id="GO:0005737">
    <property type="term" value="C:cytoplasm"/>
    <property type="evidence" value="ECO:0007669"/>
    <property type="project" value="UniProtKB-SubCell"/>
</dbReference>
<comment type="function">
    <text evidence="1">Probable aspartic protease. May be involved in the regulation of exocytosis. Acts as a linker between the 19S proteasome and polyubiquitinated proteins via UBA domain interactions with ubiquitin for their subsequent degradation. Required for S-phase checkpoint control.</text>
</comment>
<dbReference type="InterPro" id="IPR009060">
    <property type="entry name" value="UBA-like_sf"/>
</dbReference>
<evidence type="ECO:0000313" key="14">
    <source>
        <dbReference type="Proteomes" id="UP000077115"/>
    </source>
</evidence>
<dbReference type="STRING" id="403673.A0A177WY09"/>
<dbReference type="InterPro" id="IPR019103">
    <property type="entry name" value="Peptidase_aspartic_DDI1-type"/>
</dbReference>
<evidence type="ECO:0000313" key="13">
    <source>
        <dbReference type="EMBL" id="OAJ44826.1"/>
    </source>
</evidence>
<comment type="similarity">
    <text evidence="3">Belongs to the DDI1 family.</text>
</comment>
<feature type="compositionally biased region" description="Low complexity" evidence="10">
    <location>
        <begin position="327"/>
        <end position="339"/>
    </location>
</feature>
<dbReference type="InterPro" id="IPR000626">
    <property type="entry name" value="Ubiquitin-like_dom"/>
</dbReference>
<dbReference type="SMART" id="SM00165">
    <property type="entry name" value="UBA"/>
    <property type="match status" value="1"/>
</dbReference>
<dbReference type="GO" id="GO:0004190">
    <property type="term" value="F:aspartic-type endopeptidase activity"/>
    <property type="evidence" value="ECO:0007669"/>
    <property type="project" value="UniProtKB-KW"/>
</dbReference>
<evidence type="ECO:0000256" key="4">
    <source>
        <dbReference type="ARBA" id="ARBA00011128"/>
    </source>
</evidence>
<dbReference type="OrthoDB" id="1047367at2759"/>
<organism evidence="13 14">
    <name type="scientific">Batrachochytrium dendrobatidis (strain JEL423)</name>
    <dbReference type="NCBI Taxonomy" id="403673"/>
    <lineage>
        <taxon>Eukaryota</taxon>
        <taxon>Fungi</taxon>
        <taxon>Fungi incertae sedis</taxon>
        <taxon>Chytridiomycota</taxon>
        <taxon>Chytridiomycota incertae sedis</taxon>
        <taxon>Chytridiomycetes</taxon>
        <taxon>Rhizophydiales</taxon>
        <taxon>Rhizophydiales incertae sedis</taxon>
        <taxon>Batrachochytrium</taxon>
    </lineage>
</organism>
<dbReference type="InterPro" id="IPR015940">
    <property type="entry name" value="UBA"/>
</dbReference>
<dbReference type="VEuPathDB" id="FungiDB:BDEG_28016"/>
<dbReference type="eggNOG" id="KOG0012">
    <property type="taxonomic scope" value="Eukaryota"/>
</dbReference>
<evidence type="ECO:0000256" key="10">
    <source>
        <dbReference type="SAM" id="MobiDB-lite"/>
    </source>
</evidence>
<reference evidence="13 14" key="1">
    <citation type="submission" date="2006-10" db="EMBL/GenBank/DDBJ databases">
        <title>The Genome Sequence of Batrachochytrium dendrobatidis JEL423.</title>
        <authorList>
            <consortium name="The Broad Institute Genome Sequencing Platform"/>
            <person name="Birren B."/>
            <person name="Lander E."/>
            <person name="Galagan J."/>
            <person name="Cuomo C."/>
            <person name="Devon K."/>
            <person name="Jaffe D."/>
            <person name="Butler J."/>
            <person name="Alvarez P."/>
            <person name="Gnerre S."/>
            <person name="Grabherr M."/>
            <person name="Kleber M."/>
            <person name="Mauceli E."/>
            <person name="Brockman W."/>
            <person name="Young S."/>
            <person name="LaButti K."/>
            <person name="Sykes S."/>
            <person name="DeCaprio D."/>
            <person name="Crawford M."/>
            <person name="Koehrsen M."/>
            <person name="Engels R."/>
            <person name="Montgomery P."/>
            <person name="Pearson M."/>
            <person name="Howarth C."/>
            <person name="Larson L."/>
            <person name="White J."/>
            <person name="O'Leary S."/>
            <person name="Kodira C."/>
            <person name="Zeng Q."/>
            <person name="Yandava C."/>
            <person name="Alvarado L."/>
            <person name="Longcore J."/>
            <person name="James T."/>
        </authorList>
    </citation>
    <scope>NUCLEOTIDE SEQUENCE [LARGE SCALE GENOMIC DNA]</scope>
    <source>
        <strain evidence="13 14">JEL423</strain>
    </source>
</reference>
<dbReference type="CDD" id="cd05479">
    <property type="entry name" value="RP_DDI"/>
    <property type="match status" value="1"/>
</dbReference>
<evidence type="ECO:0000256" key="8">
    <source>
        <dbReference type="ARBA" id="ARBA00022750"/>
    </source>
</evidence>
<keyword evidence="8" id="KW-0064">Aspartyl protease</keyword>
<dbReference type="AlphaFoldDB" id="A0A177WY09"/>
<dbReference type="Pfam" id="PF09668">
    <property type="entry name" value="Asp_protease"/>
    <property type="match status" value="1"/>
</dbReference>
<dbReference type="SUPFAM" id="SSF50630">
    <property type="entry name" value="Acid proteases"/>
    <property type="match status" value="1"/>
</dbReference>
<dbReference type="Gene3D" id="1.10.8.10">
    <property type="entry name" value="DNA helicase RuvA subunit, C-terminal domain"/>
    <property type="match status" value="1"/>
</dbReference>
<dbReference type="CDD" id="cd14310">
    <property type="entry name" value="UBA_cnDdi1_like"/>
    <property type="match status" value="1"/>
</dbReference>
<dbReference type="CDD" id="cd01796">
    <property type="entry name" value="Ubl_Ddi1_like"/>
    <property type="match status" value="1"/>
</dbReference>
<evidence type="ECO:0000256" key="1">
    <source>
        <dbReference type="ARBA" id="ARBA00003231"/>
    </source>
</evidence>
<dbReference type="EMBL" id="DS022313">
    <property type="protein sequence ID" value="OAJ44826.1"/>
    <property type="molecule type" value="Genomic_DNA"/>
</dbReference>
<comment type="subunit">
    <text evidence="4">Binds ubiquitin and polyubiquitinated proteins.</text>
</comment>
<keyword evidence="7" id="KW-0645">Protease</keyword>
<keyword evidence="6" id="KW-0963">Cytoplasm</keyword>
<dbReference type="InterPro" id="IPR033882">
    <property type="entry name" value="DDI1_N"/>
</dbReference>
<feature type="domain" description="UBA" evidence="11">
    <location>
        <begin position="360"/>
        <end position="398"/>
    </location>
</feature>
<evidence type="ECO:0000256" key="6">
    <source>
        <dbReference type="ARBA" id="ARBA00022490"/>
    </source>
</evidence>
<name>A0A177WY09_BATDL</name>
<evidence type="ECO:0000256" key="3">
    <source>
        <dbReference type="ARBA" id="ARBA00009136"/>
    </source>
</evidence>
<gene>
    <name evidence="13" type="ORF">BDEG_28016</name>
</gene>
<keyword evidence="9" id="KW-0378">Hydrolase</keyword>
<evidence type="ECO:0000256" key="7">
    <source>
        <dbReference type="ARBA" id="ARBA00022670"/>
    </source>
</evidence>
<dbReference type="PANTHER" id="PTHR15397">
    <property type="entry name" value="SODIUM-GLUCOSE COTRANSPORTER REGULATORY PROTEIN -RELATED"/>
    <property type="match status" value="1"/>
</dbReference>
<dbReference type="SUPFAM" id="SSF54236">
    <property type="entry name" value="Ubiquitin-like"/>
    <property type="match status" value="1"/>
</dbReference>
<dbReference type="PROSITE" id="PS50030">
    <property type="entry name" value="UBA"/>
    <property type="match status" value="1"/>
</dbReference>
<dbReference type="SUPFAM" id="SSF46934">
    <property type="entry name" value="UBA-like"/>
    <property type="match status" value="1"/>
</dbReference>
<dbReference type="Pfam" id="PF00240">
    <property type="entry name" value="ubiquitin"/>
    <property type="match status" value="1"/>
</dbReference>
<feature type="domain" description="Ubiquitin-like" evidence="12">
    <location>
        <begin position="1"/>
        <end position="70"/>
    </location>
</feature>
<feature type="compositionally biased region" description="Basic and acidic residues" evidence="10">
    <location>
        <begin position="315"/>
        <end position="324"/>
    </location>
</feature>
<comment type="subcellular location">
    <subcellularLocation>
        <location evidence="2">Cytoplasm</location>
    </subcellularLocation>
</comment>
<evidence type="ECO:0000256" key="2">
    <source>
        <dbReference type="ARBA" id="ARBA00004496"/>
    </source>
</evidence>
<feature type="compositionally biased region" description="Polar residues" evidence="10">
    <location>
        <begin position="341"/>
        <end position="358"/>
    </location>
</feature>
<evidence type="ECO:0000256" key="5">
    <source>
        <dbReference type="ARBA" id="ARBA00021491"/>
    </source>
</evidence>
<evidence type="ECO:0000256" key="9">
    <source>
        <dbReference type="ARBA" id="ARBA00022801"/>
    </source>
</evidence>
<dbReference type="Gene3D" id="2.40.70.10">
    <property type="entry name" value="Acid Proteases"/>
    <property type="match status" value="1"/>
</dbReference>
<evidence type="ECO:0000259" key="11">
    <source>
        <dbReference type="PROSITE" id="PS50030"/>
    </source>
</evidence>
<dbReference type="Proteomes" id="UP000077115">
    <property type="component" value="Unassembled WGS sequence"/>
</dbReference>
<dbReference type="GO" id="GO:0006508">
    <property type="term" value="P:proteolysis"/>
    <property type="evidence" value="ECO:0007669"/>
    <property type="project" value="UniProtKB-KW"/>
</dbReference>
<dbReference type="PROSITE" id="PS50053">
    <property type="entry name" value="UBIQUITIN_2"/>
    <property type="match status" value="1"/>
</dbReference>